<dbReference type="AlphaFoldDB" id="A0A2P5ESU2"/>
<evidence type="ECO:0000313" key="3">
    <source>
        <dbReference type="Proteomes" id="UP000237000"/>
    </source>
</evidence>
<dbReference type="Proteomes" id="UP000237000">
    <property type="component" value="Unassembled WGS sequence"/>
</dbReference>
<keyword evidence="2" id="KW-0418">Kinase</keyword>
<dbReference type="Pfam" id="PF02027">
    <property type="entry name" value="RolB_RolC"/>
    <property type="match status" value="1"/>
</dbReference>
<gene>
    <name evidence="2" type="ORF">TorRG33x02_156720</name>
</gene>
<sequence>MFGSKINIVPTVKRERPTFETVDLRDDDSFVRLVLKVRDVWQRYIEFIETQLMPYQLEWAREVGDYDDLTLAELPTIATVHQFCRAAYLHPPKIGALDFITGNNTLSFLYTSAEKMAWFLKHRCISFPADQMVLVT</sequence>
<dbReference type="GO" id="GO:0005975">
    <property type="term" value="P:carbohydrate metabolic process"/>
    <property type="evidence" value="ECO:0007669"/>
    <property type="project" value="InterPro"/>
</dbReference>
<keyword evidence="3" id="KW-1185">Reference proteome</keyword>
<evidence type="ECO:0000259" key="1">
    <source>
        <dbReference type="Pfam" id="PF02027"/>
    </source>
</evidence>
<dbReference type="GO" id="GO:0016773">
    <property type="term" value="F:phosphotransferase activity, alcohol group as acceptor"/>
    <property type="evidence" value="ECO:0007669"/>
    <property type="project" value="InterPro"/>
</dbReference>
<evidence type="ECO:0000313" key="2">
    <source>
        <dbReference type="EMBL" id="PON88607.1"/>
    </source>
</evidence>
<accession>A0A2P5ESU2</accession>
<feature type="domain" description="Cytokinin glycosidase" evidence="1">
    <location>
        <begin position="15"/>
        <end position="136"/>
    </location>
</feature>
<dbReference type="InParanoid" id="A0A2P5ESU2"/>
<dbReference type="PROSITE" id="PS00933">
    <property type="entry name" value="FGGY_KINASES_1"/>
    <property type="match status" value="1"/>
</dbReference>
<dbReference type="EMBL" id="JXTC01000104">
    <property type="protein sequence ID" value="PON88607.1"/>
    <property type="molecule type" value="Genomic_DNA"/>
</dbReference>
<dbReference type="InterPro" id="IPR006064">
    <property type="entry name" value="Glycosidase"/>
</dbReference>
<proteinExistence type="predicted"/>
<dbReference type="GO" id="GO:0016301">
    <property type="term" value="F:kinase activity"/>
    <property type="evidence" value="ECO:0007669"/>
    <property type="project" value="UniProtKB-KW"/>
</dbReference>
<comment type="caution">
    <text evidence="2">The sequence shown here is derived from an EMBL/GenBank/DDBJ whole genome shotgun (WGS) entry which is preliminary data.</text>
</comment>
<name>A0A2P5ESU2_TREOI</name>
<dbReference type="InterPro" id="IPR018483">
    <property type="entry name" value="Carb_kinase_FGGY_CS"/>
</dbReference>
<reference evidence="3" key="1">
    <citation type="submission" date="2016-06" db="EMBL/GenBank/DDBJ databases">
        <title>Parallel loss of symbiosis genes in relatives of nitrogen-fixing non-legume Parasponia.</title>
        <authorList>
            <person name="Van Velzen R."/>
            <person name="Holmer R."/>
            <person name="Bu F."/>
            <person name="Rutten L."/>
            <person name="Van Zeijl A."/>
            <person name="Liu W."/>
            <person name="Santuari L."/>
            <person name="Cao Q."/>
            <person name="Sharma T."/>
            <person name="Shen D."/>
            <person name="Roswanjaya Y."/>
            <person name="Wardhani T."/>
            <person name="Kalhor M.S."/>
            <person name="Jansen J."/>
            <person name="Van den Hoogen J."/>
            <person name="Gungor B."/>
            <person name="Hartog M."/>
            <person name="Hontelez J."/>
            <person name="Verver J."/>
            <person name="Yang W.-C."/>
            <person name="Schijlen E."/>
            <person name="Repin R."/>
            <person name="Schilthuizen M."/>
            <person name="Schranz E."/>
            <person name="Heidstra R."/>
            <person name="Miyata K."/>
            <person name="Fedorova E."/>
            <person name="Kohlen W."/>
            <person name="Bisseling T."/>
            <person name="Smit S."/>
            <person name="Geurts R."/>
        </authorList>
    </citation>
    <scope>NUCLEOTIDE SEQUENCE [LARGE SCALE GENOMIC DNA]</scope>
    <source>
        <strain evidence="3">cv. RG33-2</strain>
    </source>
</reference>
<protein>
    <submittedName>
        <fullName evidence="2">Carbohydrate kinase, FGGY, conserved site</fullName>
    </submittedName>
</protein>
<keyword evidence="2" id="KW-0808">Transferase</keyword>
<organism evidence="2 3">
    <name type="scientific">Trema orientale</name>
    <name type="common">Charcoal tree</name>
    <name type="synonym">Celtis orientalis</name>
    <dbReference type="NCBI Taxonomy" id="63057"/>
    <lineage>
        <taxon>Eukaryota</taxon>
        <taxon>Viridiplantae</taxon>
        <taxon>Streptophyta</taxon>
        <taxon>Embryophyta</taxon>
        <taxon>Tracheophyta</taxon>
        <taxon>Spermatophyta</taxon>
        <taxon>Magnoliopsida</taxon>
        <taxon>eudicotyledons</taxon>
        <taxon>Gunneridae</taxon>
        <taxon>Pentapetalae</taxon>
        <taxon>rosids</taxon>
        <taxon>fabids</taxon>
        <taxon>Rosales</taxon>
        <taxon>Cannabaceae</taxon>
        <taxon>Trema</taxon>
    </lineage>
</organism>